<keyword evidence="13" id="KW-1185">Reference proteome</keyword>
<keyword evidence="3 8" id="KW-0479">Metal-binding</keyword>
<dbReference type="Pfam" id="PF02540">
    <property type="entry name" value="NAD_synthase"/>
    <property type="match status" value="1"/>
</dbReference>
<evidence type="ECO:0000256" key="3">
    <source>
        <dbReference type="ARBA" id="ARBA00022723"/>
    </source>
</evidence>
<organism evidence="12 13">
    <name type="scientific">Pseudomonas straminea</name>
    <dbReference type="NCBI Taxonomy" id="47882"/>
    <lineage>
        <taxon>Bacteria</taxon>
        <taxon>Pseudomonadati</taxon>
        <taxon>Pseudomonadota</taxon>
        <taxon>Gammaproteobacteria</taxon>
        <taxon>Pseudomonadales</taxon>
        <taxon>Pseudomonadaceae</taxon>
        <taxon>Phytopseudomonas</taxon>
    </lineage>
</organism>
<dbReference type="Gene3D" id="3.40.50.620">
    <property type="entry name" value="HUPs"/>
    <property type="match status" value="1"/>
</dbReference>
<dbReference type="CDD" id="cd00553">
    <property type="entry name" value="NAD_synthase"/>
    <property type="match status" value="1"/>
</dbReference>
<evidence type="ECO:0000256" key="6">
    <source>
        <dbReference type="ARBA" id="ARBA00022842"/>
    </source>
</evidence>
<name>A0A1I1YT43_PSEOC</name>
<dbReference type="GO" id="GO:0005737">
    <property type="term" value="C:cytoplasm"/>
    <property type="evidence" value="ECO:0007669"/>
    <property type="project" value="InterPro"/>
</dbReference>
<dbReference type="GO" id="GO:0008795">
    <property type="term" value="F:NAD+ synthase activity"/>
    <property type="evidence" value="ECO:0007669"/>
    <property type="project" value="UniProtKB-UniRule"/>
</dbReference>
<evidence type="ECO:0000256" key="10">
    <source>
        <dbReference type="RuleBase" id="RU003812"/>
    </source>
</evidence>
<proteinExistence type="inferred from homology"/>
<dbReference type="InterPro" id="IPR022926">
    <property type="entry name" value="NH(3)-dep_NAD(+)_synth"/>
</dbReference>
<protein>
    <recommendedName>
        <fullName evidence="8 10">NH(3)-dependent NAD(+) synthetase</fullName>
        <ecNumber evidence="8 10">6.3.1.5</ecNumber>
    </recommendedName>
</protein>
<feature type="binding site" evidence="8">
    <location>
        <position position="187"/>
    </location>
    <ligand>
        <name>deamido-NAD(+)</name>
        <dbReference type="ChEBI" id="CHEBI:58437"/>
        <note>ligand shared between two neighboring subunits</note>
    </ligand>
</feature>
<feature type="binding site" evidence="8">
    <location>
        <position position="218"/>
    </location>
    <ligand>
        <name>ATP</name>
        <dbReference type="ChEBI" id="CHEBI:30616"/>
    </ligand>
</feature>
<feature type="binding site" evidence="8">
    <location>
        <begin position="50"/>
        <end position="57"/>
    </location>
    <ligand>
        <name>ATP</name>
        <dbReference type="ChEBI" id="CHEBI:30616"/>
    </ligand>
</feature>
<dbReference type="PANTHER" id="PTHR23090:SF7">
    <property type="entry name" value="NH(3)-DEPENDENT NAD(+) SYNTHETASE"/>
    <property type="match status" value="1"/>
</dbReference>
<feature type="binding site" evidence="8">
    <location>
        <position position="172"/>
    </location>
    <ligand>
        <name>Mg(2+)</name>
        <dbReference type="ChEBI" id="CHEBI:18420"/>
    </ligand>
</feature>
<reference evidence="13" key="1">
    <citation type="submission" date="2016-10" db="EMBL/GenBank/DDBJ databases">
        <authorList>
            <person name="Varghese N."/>
            <person name="Submissions S."/>
        </authorList>
    </citation>
    <scope>NUCLEOTIDE SEQUENCE [LARGE SCALE GENOMIC DNA]</scope>
    <source>
        <strain evidence="13">JCM 2783</strain>
    </source>
</reference>
<keyword evidence="2 8" id="KW-0436">Ligase</keyword>
<dbReference type="SUPFAM" id="SSF52402">
    <property type="entry name" value="Adenine nucleotide alpha hydrolases-like"/>
    <property type="match status" value="1"/>
</dbReference>
<dbReference type="InterPro" id="IPR014729">
    <property type="entry name" value="Rossmann-like_a/b/a_fold"/>
</dbReference>
<feature type="domain" description="NAD/GMP synthase" evidence="11">
    <location>
        <begin position="28"/>
        <end position="272"/>
    </location>
</feature>
<evidence type="ECO:0000313" key="13">
    <source>
        <dbReference type="Proteomes" id="UP000243950"/>
    </source>
</evidence>
<dbReference type="UniPathway" id="UPA00253">
    <property type="reaction ID" value="UER00333"/>
</dbReference>
<dbReference type="GO" id="GO:0009435">
    <property type="term" value="P:NAD+ biosynthetic process"/>
    <property type="evidence" value="ECO:0007669"/>
    <property type="project" value="UniProtKB-UniRule"/>
</dbReference>
<dbReference type="HAMAP" id="MF_00193">
    <property type="entry name" value="NadE_ammonia_dep"/>
    <property type="match status" value="1"/>
</dbReference>
<dbReference type="NCBIfam" id="NF001979">
    <property type="entry name" value="PRK00768.1"/>
    <property type="match status" value="1"/>
</dbReference>
<evidence type="ECO:0000256" key="9">
    <source>
        <dbReference type="RuleBase" id="RU003811"/>
    </source>
</evidence>
<comment type="subunit">
    <text evidence="8">Homodimer.</text>
</comment>
<keyword evidence="6 8" id="KW-0460">Magnesium</keyword>
<dbReference type="EC" id="6.3.1.5" evidence="8 10"/>
<evidence type="ECO:0000259" key="11">
    <source>
        <dbReference type="Pfam" id="PF02540"/>
    </source>
</evidence>
<comment type="function">
    <text evidence="8">Catalyzes the ATP-dependent amidation of deamido-NAD to form NAD. Uses ammonia as a nitrogen source.</text>
</comment>
<dbReference type="GO" id="GO:0003952">
    <property type="term" value="F:NAD+ synthase (glutamine-hydrolyzing) activity"/>
    <property type="evidence" value="ECO:0007669"/>
    <property type="project" value="InterPro"/>
</dbReference>
<dbReference type="GO" id="GO:0004359">
    <property type="term" value="F:glutaminase activity"/>
    <property type="evidence" value="ECO:0007669"/>
    <property type="project" value="InterPro"/>
</dbReference>
<dbReference type="PANTHER" id="PTHR23090">
    <property type="entry name" value="NH 3 /GLUTAMINE-DEPENDENT NAD + SYNTHETASE"/>
    <property type="match status" value="1"/>
</dbReference>
<dbReference type="EMBL" id="FOMO01000012">
    <property type="protein sequence ID" value="SFE22629.1"/>
    <property type="molecule type" value="Genomic_DNA"/>
</dbReference>
<evidence type="ECO:0000256" key="4">
    <source>
        <dbReference type="ARBA" id="ARBA00022741"/>
    </source>
</evidence>
<dbReference type="GO" id="GO:0005524">
    <property type="term" value="F:ATP binding"/>
    <property type="evidence" value="ECO:0007669"/>
    <property type="project" value="UniProtKB-UniRule"/>
</dbReference>
<feature type="binding site" evidence="8">
    <location>
        <position position="196"/>
    </location>
    <ligand>
        <name>ATP</name>
        <dbReference type="ChEBI" id="CHEBI:30616"/>
    </ligand>
</feature>
<feature type="binding site" evidence="8">
    <location>
        <position position="167"/>
    </location>
    <ligand>
        <name>ATP</name>
        <dbReference type="ChEBI" id="CHEBI:30616"/>
    </ligand>
</feature>
<gene>
    <name evidence="8" type="primary">nadE</name>
    <name evidence="12" type="ORF">SAMN05216372_11228</name>
</gene>
<comment type="catalytic activity">
    <reaction evidence="8 10">
        <text>deamido-NAD(+) + NH4(+) + ATP = AMP + diphosphate + NAD(+) + H(+)</text>
        <dbReference type="Rhea" id="RHEA:21188"/>
        <dbReference type="ChEBI" id="CHEBI:15378"/>
        <dbReference type="ChEBI" id="CHEBI:28938"/>
        <dbReference type="ChEBI" id="CHEBI:30616"/>
        <dbReference type="ChEBI" id="CHEBI:33019"/>
        <dbReference type="ChEBI" id="CHEBI:57540"/>
        <dbReference type="ChEBI" id="CHEBI:58437"/>
        <dbReference type="ChEBI" id="CHEBI:456215"/>
        <dbReference type="EC" id="6.3.1.5"/>
    </reaction>
</comment>
<evidence type="ECO:0000313" key="12">
    <source>
        <dbReference type="EMBL" id="SFE22629.1"/>
    </source>
</evidence>
<dbReference type="RefSeq" id="WP_093507057.1">
    <property type="nucleotide sequence ID" value="NZ_BSSG01000012.1"/>
</dbReference>
<feature type="binding site" evidence="8">
    <location>
        <position position="56"/>
    </location>
    <ligand>
        <name>Mg(2+)</name>
        <dbReference type="ChEBI" id="CHEBI:18420"/>
    </ligand>
</feature>
<comment type="similarity">
    <text evidence="1 8 9">Belongs to the NAD synthetase family.</text>
</comment>
<evidence type="ECO:0000256" key="1">
    <source>
        <dbReference type="ARBA" id="ARBA00005859"/>
    </source>
</evidence>
<dbReference type="NCBIfam" id="TIGR00552">
    <property type="entry name" value="nadE"/>
    <property type="match status" value="1"/>
</dbReference>
<feature type="binding site" description="in other chain" evidence="8">
    <location>
        <position position="147"/>
    </location>
    <ligand>
        <name>deamido-NAD(+)</name>
        <dbReference type="ChEBI" id="CHEBI:58437"/>
        <note>ligand shared between two neighboring subunits</note>
    </ligand>
</feature>
<feature type="binding site" description="in other chain" evidence="8">
    <location>
        <position position="180"/>
    </location>
    <ligand>
        <name>deamido-NAD(+)</name>
        <dbReference type="ChEBI" id="CHEBI:58437"/>
        <note>ligand shared between two neighboring subunits</note>
    </ligand>
</feature>
<evidence type="ECO:0000256" key="8">
    <source>
        <dbReference type="HAMAP-Rule" id="MF_00193"/>
    </source>
</evidence>
<keyword evidence="4 8" id="KW-0547">Nucleotide-binding</keyword>
<dbReference type="InterPro" id="IPR003694">
    <property type="entry name" value="NAD_synthase"/>
</dbReference>
<evidence type="ECO:0000256" key="5">
    <source>
        <dbReference type="ARBA" id="ARBA00022840"/>
    </source>
</evidence>
<dbReference type="Proteomes" id="UP000243950">
    <property type="component" value="Unassembled WGS sequence"/>
</dbReference>
<feature type="binding site" description="in other chain" evidence="8">
    <location>
        <begin position="267"/>
        <end position="268"/>
    </location>
    <ligand>
        <name>deamido-NAD(+)</name>
        <dbReference type="ChEBI" id="CHEBI:58437"/>
        <note>ligand shared between two neighboring subunits</note>
    </ligand>
</feature>
<keyword evidence="5 8" id="KW-0067">ATP-binding</keyword>
<dbReference type="InterPro" id="IPR022310">
    <property type="entry name" value="NAD/GMP_synthase"/>
</dbReference>
<dbReference type="GO" id="GO:0046872">
    <property type="term" value="F:metal ion binding"/>
    <property type="evidence" value="ECO:0007669"/>
    <property type="project" value="UniProtKB-KW"/>
</dbReference>
<sequence length="275" mass="29414">MSNRQAEIAKALGVIAPFTSDADVDAEITRRIAFIKGTLTASRTKVLVLGISGGVDSSAAGRLAQLTVEQLRSETGDQAYRFIAIRLPHSVQHDESDAQAALAFIAADEVQTIDIAPAVSGLAKQIGELGELTSARRDFVLGNTKARMRMLAQYTVANARNGLVIGTDHAAEAVMGFFTKFGDGACDLAPLSGLVKGQVRRIAERLGAPAAVFSKVPTADLEDERPGIPDEQVHGVSYDDIDAFLQEKPVSDTAYQAIVQTYDKTQHKRELPLVP</sequence>
<keyword evidence="7 8" id="KW-0520">NAD</keyword>
<accession>A0A1I1YT43</accession>
<comment type="pathway">
    <text evidence="8">Cofactor biosynthesis; NAD(+) biosynthesis; NAD(+) from deamido-NAD(+) (ammonia route): step 1/1.</text>
</comment>
<evidence type="ECO:0000256" key="2">
    <source>
        <dbReference type="ARBA" id="ARBA00022598"/>
    </source>
</evidence>
<evidence type="ECO:0000256" key="7">
    <source>
        <dbReference type="ARBA" id="ARBA00023027"/>
    </source>
</evidence>
<dbReference type="AlphaFoldDB" id="A0A1I1YT43"/>